<proteinExistence type="predicted"/>
<protein>
    <recommendedName>
        <fullName evidence="1">Large ribosomal subunit protein bL25 beta domain-containing protein</fullName>
    </recommendedName>
</protein>
<dbReference type="AlphaFoldDB" id="A0A0D3E2L1"/>
<dbReference type="GO" id="GO:0008097">
    <property type="term" value="F:5S rRNA binding"/>
    <property type="evidence" value="ECO:0007669"/>
    <property type="project" value="TreeGrafter"/>
</dbReference>
<dbReference type="GO" id="GO:0022625">
    <property type="term" value="C:cytosolic large ribosomal subunit"/>
    <property type="evidence" value="ECO:0007669"/>
    <property type="project" value="TreeGrafter"/>
</dbReference>
<dbReference type="InterPro" id="IPR020057">
    <property type="entry name" value="Ribosomal_bL25_b-dom"/>
</dbReference>
<dbReference type="GO" id="GO:0003735">
    <property type="term" value="F:structural constituent of ribosome"/>
    <property type="evidence" value="ECO:0007669"/>
    <property type="project" value="InterPro"/>
</dbReference>
<dbReference type="EnsemblPlants" id="Bo9g021600.1">
    <property type="protein sequence ID" value="Bo9g021600.1"/>
    <property type="gene ID" value="Bo9g021600"/>
</dbReference>
<evidence type="ECO:0000313" key="3">
    <source>
        <dbReference type="Proteomes" id="UP000032141"/>
    </source>
</evidence>
<dbReference type="Gramene" id="Bo9g021600.1">
    <property type="protein sequence ID" value="Bo9g021600.1"/>
    <property type="gene ID" value="Bo9g021600"/>
</dbReference>
<dbReference type="Gene3D" id="2.170.120.20">
    <property type="entry name" value="Ribosomal protein L25, beta domain"/>
    <property type="match status" value="1"/>
</dbReference>
<dbReference type="InterPro" id="IPR020930">
    <property type="entry name" value="Ribosomal_uL5_bac-type"/>
</dbReference>
<dbReference type="PANTHER" id="PTHR33284:SF2">
    <property type="entry name" value="RIBOSOMAL PROTEIN L25_GLN-TRNA SYNTHETASE, ANTI-CODON-BINDING DOMAIN-CONTAINING PROTEIN"/>
    <property type="match status" value="1"/>
</dbReference>
<dbReference type="InterPro" id="IPR011035">
    <property type="entry name" value="Ribosomal_bL25/Gln-tRNA_synth"/>
</dbReference>
<dbReference type="GO" id="GO:0006412">
    <property type="term" value="P:translation"/>
    <property type="evidence" value="ECO:0007669"/>
    <property type="project" value="InterPro"/>
</dbReference>
<name>A0A0D3E2L1_BRAOL</name>
<dbReference type="InterPro" id="IPR037121">
    <property type="entry name" value="Ribosomal_bL25_C"/>
</dbReference>
<dbReference type="PANTHER" id="PTHR33284">
    <property type="entry name" value="RIBOSOMAL PROTEIN L25/GLN-TRNA SYNTHETASE, ANTI-CODON-BINDING DOMAIN-CONTAINING PROTEIN"/>
    <property type="match status" value="1"/>
</dbReference>
<dbReference type="OMA" id="EKVICCP"/>
<keyword evidence="3" id="KW-1185">Reference proteome</keyword>
<sequence>MEKAVMAKWWRGLRSVAESVLETDASKRGVSMKQILTADRKQIKWIIDSGGNLRSMRSSLKLVGPAEHIPSKIEVDVSQLNIEDKVLLQDVVFHPSLKLLSKNETLPVCKIAATSPVKEQEAVQA</sequence>
<dbReference type="STRING" id="109376.A0A0D3E2L1"/>
<feature type="domain" description="Large ribosomal subunit protein bL25 beta" evidence="1">
    <location>
        <begin position="49"/>
        <end position="114"/>
    </location>
</feature>
<dbReference type="Proteomes" id="UP000032141">
    <property type="component" value="Chromosome C9"/>
</dbReference>
<evidence type="ECO:0000259" key="1">
    <source>
        <dbReference type="Pfam" id="PF14693"/>
    </source>
</evidence>
<dbReference type="SUPFAM" id="SSF50715">
    <property type="entry name" value="Ribosomal protein L25-like"/>
    <property type="match status" value="1"/>
</dbReference>
<evidence type="ECO:0000313" key="2">
    <source>
        <dbReference type="EnsemblPlants" id="Bo9g021600.1"/>
    </source>
</evidence>
<dbReference type="HOGENOM" id="CLU_1995815_0_0_1"/>
<reference evidence="2" key="2">
    <citation type="submission" date="2015-03" db="UniProtKB">
        <authorList>
            <consortium name="EnsemblPlants"/>
        </authorList>
    </citation>
    <scope>IDENTIFICATION</scope>
</reference>
<dbReference type="Pfam" id="PF14693">
    <property type="entry name" value="Ribosomal_TL5_C"/>
    <property type="match status" value="1"/>
</dbReference>
<reference evidence="2 3" key="1">
    <citation type="journal article" date="2014" name="Genome Biol.">
        <title>Transcriptome and methylome profiling reveals relics of genome dominance in the mesopolyploid Brassica oleracea.</title>
        <authorList>
            <person name="Parkin I.A."/>
            <person name="Koh C."/>
            <person name="Tang H."/>
            <person name="Robinson S.J."/>
            <person name="Kagale S."/>
            <person name="Clarke W.E."/>
            <person name="Town C.D."/>
            <person name="Nixon J."/>
            <person name="Krishnakumar V."/>
            <person name="Bidwell S.L."/>
            <person name="Denoeud F."/>
            <person name="Belcram H."/>
            <person name="Links M.G."/>
            <person name="Just J."/>
            <person name="Clarke C."/>
            <person name="Bender T."/>
            <person name="Huebert T."/>
            <person name="Mason A.S."/>
            <person name="Pires J.C."/>
            <person name="Barker G."/>
            <person name="Moore J."/>
            <person name="Walley P.G."/>
            <person name="Manoli S."/>
            <person name="Batley J."/>
            <person name="Edwards D."/>
            <person name="Nelson M.N."/>
            <person name="Wang X."/>
            <person name="Paterson A.H."/>
            <person name="King G."/>
            <person name="Bancroft I."/>
            <person name="Chalhoub B."/>
            <person name="Sharpe A.G."/>
        </authorList>
    </citation>
    <scope>NUCLEOTIDE SEQUENCE</scope>
    <source>
        <strain evidence="2 3">cv. TO1000</strain>
    </source>
</reference>
<organism evidence="2 3">
    <name type="scientific">Brassica oleracea var. oleracea</name>
    <dbReference type="NCBI Taxonomy" id="109376"/>
    <lineage>
        <taxon>Eukaryota</taxon>
        <taxon>Viridiplantae</taxon>
        <taxon>Streptophyta</taxon>
        <taxon>Embryophyta</taxon>
        <taxon>Tracheophyta</taxon>
        <taxon>Spermatophyta</taxon>
        <taxon>Magnoliopsida</taxon>
        <taxon>eudicotyledons</taxon>
        <taxon>Gunneridae</taxon>
        <taxon>Pentapetalae</taxon>
        <taxon>rosids</taxon>
        <taxon>malvids</taxon>
        <taxon>Brassicales</taxon>
        <taxon>Brassicaceae</taxon>
        <taxon>Brassiceae</taxon>
        <taxon>Brassica</taxon>
    </lineage>
</organism>
<accession>A0A0D3E2L1</accession>